<dbReference type="Proteomes" id="UP000471753">
    <property type="component" value="Unassembled WGS sequence"/>
</dbReference>
<comment type="caution">
    <text evidence="1">The sequence shown here is derived from an EMBL/GenBank/DDBJ whole genome shotgun (WGS) entry which is preliminary data.</text>
</comment>
<dbReference type="AlphaFoldDB" id="A0A7K3UJD9"/>
<sequence length="99" mass="11081">MDKGRHTASIALDAYGLSFPNRQVALTHIIDDLQYLRDSAVGASSDRRPALDRLLPIIRASIESIANADDDCWKNIIKELLQLRETLLRLKPGATRTCH</sequence>
<dbReference type="RefSeq" id="WP_164013733.1">
    <property type="nucleotide sequence ID" value="NZ_WUFT01000016.1"/>
</dbReference>
<dbReference type="EMBL" id="WUFT01000016">
    <property type="protein sequence ID" value="NEJ73364.1"/>
    <property type="molecule type" value="Genomic_DNA"/>
</dbReference>
<proteinExistence type="predicted"/>
<evidence type="ECO:0000313" key="2">
    <source>
        <dbReference type="Proteomes" id="UP000471753"/>
    </source>
</evidence>
<accession>A0A7K3UJD9</accession>
<reference evidence="1 2" key="1">
    <citation type="submission" date="2019-12" db="EMBL/GenBank/DDBJ databases">
        <title>Rhizobium genotypes associated with high levels of biological nitrogen fixation by grain legumes in a temperate-maritime cropping system.</title>
        <authorList>
            <person name="Maluk M."/>
            <person name="Francesc Ferrando Molina F."/>
            <person name="Lopez Del Egido L."/>
            <person name="Lafos M."/>
            <person name="Langarica-Fuentes A."/>
            <person name="Gebre Yohannes G."/>
            <person name="Young M.W."/>
            <person name="Martin P."/>
            <person name="Gantlett R."/>
            <person name="Kenicer G."/>
            <person name="Hawes C."/>
            <person name="Begg G.S."/>
            <person name="Quilliam R.S."/>
            <person name="Squire G.R."/>
            <person name="Poole P.S."/>
            <person name="Young P.W."/>
            <person name="Iannetta P.M."/>
            <person name="James E.K."/>
        </authorList>
    </citation>
    <scope>NUCLEOTIDE SEQUENCE [LARGE SCALE GENOMIC DNA]</scope>
    <source>
        <strain evidence="1 2">JHI366</strain>
    </source>
</reference>
<organism evidence="1 2">
    <name type="scientific">Rhizobium phaseoli</name>
    <dbReference type="NCBI Taxonomy" id="396"/>
    <lineage>
        <taxon>Bacteria</taxon>
        <taxon>Pseudomonadati</taxon>
        <taxon>Pseudomonadota</taxon>
        <taxon>Alphaproteobacteria</taxon>
        <taxon>Hyphomicrobiales</taxon>
        <taxon>Rhizobiaceae</taxon>
        <taxon>Rhizobium/Agrobacterium group</taxon>
        <taxon>Rhizobium</taxon>
    </lineage>
</organism>
<name>A0A7K3UJD9_9HYPH</name>
<evidence type="ECO:0000313" key="1">
    <source>
        <dbReference type="EMBL" id="NEJ73364.1"/>
    </source>
</evidence>
<gene>
    <name evidence="1" type="ORF">GR197_22945</name>
</gene>
<protein>
    <submittedName>
        <fullName evidence="1">Uncharacterized protein</fullName>
    </submittedName>
</protein>